<evidence type="ECO:0000313" key="2">
    <source>
        <dbReference type="EMBL" id="CAK6974414.1"/>
    </source>
</evidence>
<gene>
    <name evidence="2" type="ORF">FSCOSCO3_A013434</name>
</gene>
<feature type="compositionally biased region" description="Basic and acidic residues" evidence="1">
    <location>
        <begin position="42"/>
        <end position="52"/>
    </location>
</feature>
<feature type="region of interest" description="Disordered" evidence="1">
    <location>
        <begin position="42"/>
        <end position="64"/>
    </location>
</feature>
<dbReference type="AlphaFoldDB" id="A0AAV1PU61"/>
<sequence length="64" mass="6956">MSNRVDLVDVIDETRVASEAFVVMVGGLQDCEATGMLPLPLHHSDIDTRESESSVGECIRGTHE</sequence>
<proteinExistence type="predicted"/>
<reference evidence="2 3" key="1">
    <citation type="submission" date="2024-01" db="EMBL/GenBank/DDBJ databases">
        <authorList>
            <person name="Alioto T."/>
            <person name="Alioto T."/>
            <person name="Gomez Garrido J."/>
        </authorList>
    </citation>
    <scope>NUCLEOTIDE SEQUENCE [LARGE SCALE GENOMIC DNA]</scope>
</reference>
<evidence type="ECO:0000256" key="1">
    <source>
        <dbReference type="SAM" id="MobiDB-lite"/>
    </source>
</evidence>
<protein>
    <submittedName>
        <fullName evidence="2">Uncharacterized protein</fullName>
    </submittedName>
</protein>
<comment type="caution">
    <text evidence="2">The sequence shown here is derived from an EMBL/GenBank/DDBJ whole genome shotgun (WGS) entry which is preliminary data.</text>
</comment>
<dbReference type="EMBL" id="CAWUFR010000258">
    <property type="protein sequence ID" value="CAK6974414.1"/>
    <property type="molecule type" value="Genomic_DNA"/>
</dbReference>
<dbReference type="Proteomes" id="UP001314229">
    <property type="component" value="Unassembled WGS sequence"/>
</dbReference>
<organism evidence="2 3">
    <name type="scientific">Scomber scombrus</name>
    <name type="common">Atlantic mackerel</name>
    <name type="synonym">Scomber vernalis</name>
    <dbReference type="NCBI Taxonomy" id="13677"/>
    <lineage>
        <taxon>Eukaryota</taxon>
        <taxon>Metazoa</taxon>
        <taxon>Chordata</taxon>
        <taxon>Craniata</taxon>
        <taxon>Vertebrata</taxon>
        <taxon>Euteleostomi</taxon>
        <taxon>Actinopterygii</taxon>
        <taxon>Neopterygii</taxon>
        <taxon>Teleostei</taxon>
        <taxon>Neoteleostei</taxon>
        <taxon>Acanthomorphata</taxon>
        <taxon>Pelagiaria</taxon>
        <taxon>Scombriformes</taxon>
        <taxon>Scombridae</taxon>
        <taxon>Scomber</taxon>
    </lineage>
</organism>
<name>A0AAV1PU61_SCOSC</name>
<accession>A0AAV1PU61</accession>
<keyword evidence="3" id="KW-1185">Reference proteome</keyword>
<evidence type="ECO:0000313" key="3">
    <source>
        <dbReference type="Proteomes" id="UP001314229"/>
    </source>
</evidence>